<dbReference type="InterPro" id="IPR024791">
    <property type="entry name" value="Cyt_c/ubiquinol_Oxase_su3"/>
</dbReference>
<feature type="domain" description="Heme-copper oxidase subunit III family profile" evidence="8">
    <location>
        <begin position="1"/>
        <end position="184"/>
    </location>
</feature>
<feature type="transmembrane region" description="Helical" evidence="7">
    <location>
        <begin position="160"/>
        <end position="182"/>
    </location>
</feature>
<evidence type="ECO:0000256" key="4">
    <source>
        <dbReference type="ARBA" id="ARBA00022989"/>
    </source>
</evidence>
<evidence type="ECO:0000313" key="10">
    <source>
        <dbReference type="EMBL" id="SKC14420.1"/>
    </source>
</evidence>
<dbReference type="EMBL" id="FUYX01000019">
    <property type="protein sequence ID" value="SKC14420.1"/>
    <property type="molecule type" value="Genomic_DNA"/>
</dbReference>
<evidence type="ECO:0000313" key="11">
    <source>
        <dbReference type="Proteomes" id="UP000051562"/>
    </source>
</evidence>
<evidence type="ECO:0000313" key="12">
    <source>
        <dbReference type="Proteomes" id="UP000190130"/>
    </source>
</evidence>
<proteinExistence type="inferred from homology"/>
<reference evidence="9 11" key="1">
    <citation type="submission" date="2015-10" db="EMBL/GenBank/DDBJ databases">
        <title>Draft genome of Bosea thiooxidans.</title>
        <authorList>
            <person name="Wang X."/>
        </authorList>
    </citation>
    <scope>NUCLEOTIDE SEQUENCE [LARGE SCALE GENOMIC DNA]</scope>
    <source>
        <strain evidence="9 11">CGMCC 9174</strain>
    </source>
</reference>
<evidence type="ECO:0000256" key="5">
    <source>
        <dbReference type="ARBA" id="ARBA00023136"/>
    </source>
</evidence>
<feature type="transmembrane region" description="Helical" evidence="7">
    <location>
        <begin position="128"/>
        <end position="153"/>
    </location>
</feature>
<dbReference type="SUPFAM" id="SSF81452">
    <property type="entry name" value="Cytochrome c oxidase subunit III-like"/>
    <property type="match status" value="1"/>
</dbReference>
<reference evidence="10 12" key="2">
    <citation type="submission" date="2017-02" db="EMBL/GenBank/DDBJ databases">
        <authorList>
            <person name="Peterson S.W."/>
        </authorList>
    </citation>
    <scope>NUCLEOTIDE SEQUENCE [LARGE SCALE GENOMIC DNA]</scope>
    <source>
        <strain evidence="10 12">DSM 9653</strain>
    </source>
</reference>
<dbReference type="Proteomes" id="UP000190130">
    <property type="component" value="Unassembled WGS sequence"/>
</dbReference>
<evidence type="ECO:0000256" key="1">
    <source>
        <dbReference type="ARBA" id="ARBA00004141"/>
    </source>
</evidence>
<name>A0A0Q3I2C3_9HYPH</name>
<gene>
    <name evidence="9" type="ORF">ARD30_06045</name>
    <name evidence="10" type="ORF">SAMN05660750_04721</name>
</gene>
<protein>
    <submittedName>
        <fullName evidence="10">Nitric oxide reductase NorE protein</fullName>
    </submittedName>
</protein>
<feature type="transmembrane region" description="Helical" evidence="7">
    <location>
        <begin position="61"/>
        <end position="81"/>
    </location>
</feature>
<evidence type="ECO:0000256" key="2">
    <source>
        <dbReference type="ARBA" id="ARBA00010581"/>
    </source>
</evidence>
<dbReference type="Gene3D" id="1.20.120.80">
    <property type="entry name" value="Cytochrome c oxidase, subunit III, four-helix bundle"/>
    <property type="match status" value="1"/>
</dbReference>
<dbReference type="InterPro" id="IPR000298">
    <property type="entry name" value="Cyt_c_oxidase-like_su3"/>
</dbReference>
<keyword evidence="3 6" id="KW-0812">Transmembrane</keyword>
<dbReference type="GO" id="GO:0019646">
    <property type="term" value="P:aerobic electron transport chain"/>
    <property type="evidence" value="ECO:0007669"/>
    <property type="project" value="InterPro"/>
</dbReference>
<dbReference type="AlphaFoldDB" id="A0A0Q3I2C3"/>
<keyword evidence="11" id="KW-1185">Reference proteome</keyword>
<keyword evidence="5 7" id="KW-0472">Membrane</keyword>
<dbReference type="GO" id="GO:0005886">
    <property type="term" value="C:plasma membrane"/>
    <property type="evidence" value="ECO:0007669"/>
    <property type="project" value="UniProtKB-SubCell"/>
</dbReference>
<feature type="transmembrane region" description="Helical" evidence="7">
    <location>
        <begin position="23"/>
        <end position="49"/>
    </location>
</feature>
<feature type="transmembrane region" description="Helical" evidence="7">
    <location>
        <begin position="93"/>
        <end position="113"/>
    </location>
</feature>
<evidence type="ECO:0000256" key="3">
    <source>
        <dbReference type="ARBA" id="ARBA00022692"/>
    </source>
</evidence>
<keyword evidence="4 7" id="KW-1133">Transmembrane helix</keyword>
<sequence>MNIAVRNINLDAGHPASEGGMELLLWILVWSELIVFGALLGAFLVFATLDPPALAALHQALDLPLAGLATATLLTSGCFAARAAFGHKPRRNLVIAALGGLAFCGLKIAAFAHELPVLAASEGRLAELYMLIVGFHFAHVLFVAGLLLLLVAWRPAPRHVATVATVWHLVDLVWLLILPVIYLG</sequence>
<organism evidence="9 11">
    <name type="scientific">Bosea thiooxidans</name>
    <dbReference type="NCBI Taxonomy" id="53254"/>
    <lineage>
        <taxon>Bacteria</taxon>
        <taxon>Pseudomonadati</taxon>
        <taxon>Pseudomonadota</taxon>
        <taxon>Alphaproteobacteria</taxon>
        <taxon>Hyphomicrobiales</taxon>
        <taxon>Boseaceae</taxon>
        <taxon>Bosea</taxon>
    </lineage>
</organism>
<comment type="similarity">
    <text evidence="2 6">Belongs to the cytochrome c oxidase subunit 3 family.</text>
</comment>
<evidence type="ECO:0000259" key="8">
    <source>
        <dbReference type="PROSITE" id="PS50253"/>
    </source>
</evidence>
<comment type="subcellular location">
    <subcellularLocation>
        <location evidence="6">Cell membrane</location>
        <topology evidence="6">Multi-pass membrane protein</topology>
    </subcellularLocation>
    <subcellularLocation>
        <location evidence="1">Membrane</location>
        <topology evidence="1">Multi-pass membrane protein</topology>
    </subcellularLocation>
</comment>
<dbReference type="GO" id="GO:0004129">
    <property type="term" value="F:cytochrome-c oxidase activity"/>
    <property type="evidence" value="ECO:0007669"/>
    <property type="project" value="InterPro"/>
</dbReference>
<dbReference type="EMBL" id="LMAR01000056">
    <property type="protein sequence ID" value="KQK28885.1"/>
    <property type="molecule type" value="Genomic_DNA"/>
</dbReference>
<evidence type="ECO:0000256" key="6">
    <source>
        <dbReference type="RuleBase" id="RU003376"/>
    </source>
</evidence>
<dbReference type="PANTHER" id="PTHR11403">
    <property type="entry name" value="CYTOCHROME C OXIDASE SUBUNIT III"/>
    <property type="match status" value="1"/>
</dbReference>
<dbReference type="Proteomes" id="UP000051562">
    <property type="component" value="Unassembled WGS sequence"/>
</dbReference>
<dbReference type="InterPro" id="IPR035973">
    <property type="entry name" value="Cyt_c_oxidase_su3-like_sf"/>
</dbReference>
<dbReference type="InterPro" id="IPR013833">
    <property type="entry name" value="Cyt_c_oxidase_su3_a-hlx"/>
</dbReference>
<evidence type="ECO:0000313" key="9">
    <source>
        <dbReference type="EMBL" id="KQK28885.1"/>
    </source>
</evidence>
<evidence type="ECO:0000256" key="7">
    <source>
        <dbReference type="SAM" id="Phobius"/>
    </source>
</evidence>
<accession>A0A0Q3I2C3</accession>
<dbReference type="PANTHER" id="PTHR11403:SF6">
    <property type="entry name" value="NITRIC OXIDE REDUCTASE SUBUNIT E"/>
    <property type="match status" value="1"/>
</dbReference>
<dbReference type="PROSITE" id="PS50253">
    <property type="entry name" value="COX3"/>
    <property type="match status" value="1"/>
</dbReference>
<dbReference type="RefSeq" id="WP_055729792.1">
    <property type="nucleotide sequence ID" value="NZ_FUYX01000019.1"/>
</dbReference>
<dbReference type="STRING" id="53254.SAMN05660750_04721"/>